<evidence type="ECO:0000259" key="2">
    <source>
        <dbReference type="Pfam" id="PF03466"/>
    </source>
</evidence>
<dbReference type="GO" id="GO:0043565">
    <property type="term" value="F:sequence-specific DNA binding"/>
    <property type="evidence" value="ECO:0007669"/>
    <property type="project" value="TreeGrafter"/>
</dbReference>
<comment type="similarity">
    <text evidence="1">Belongs to the LysR transcriptional regulatory family.</text>
</comment>
<dbReference type="Gene3D" id="3.40.190.10">
    <property type="entry name" value="Periplasmic binding protein-like II"/>
    <property type="match status" value="2"/>
</dbReference>
<sequence length="105" mass="11896">MADEQDRLHQLKLHMPIQANSSLVLLKSVLEDQGVAYLPTYLIGDHIQKEEITPLMLDGTITCETHALYALYFPSKYSNPKVRSFIDFLVAELGPLPAWDNWIPG</sequence>
<feature type="domain" description="LysR substrate-binding" evidence="2">
    <location>
        <begin position="4"/>
        <end position="93"/>
    </location>
</feature>
<evidence type="ECO:0000256" key="1">
    <source>
        <dbReference type="ARBA" id="ARBA00009437"/>
    </source>
</evidence>
<organism evidence="3 4">
    <name type="scientific">Citrobacter freundii</name>
    <dbReference type="NCBI Taxonomy" id="546"/>
    <lineage>
        <taxon>Bacteria</taxon>
        <taxon>Pseudomonadati</taxon>
        <taxon>Pseudomonadota</taxon>
        <taxon>Gammaproteobacteria</taxon>
        <taxon>Enterobacterales</taxon>
        <taxon>Enterobacteriaceae</taxon>
        <taxon>Citrobacter</taxon>
        <taxon>Citrobacter freundii complex</taxon>
    </lineage>
</organism>
<reference evidence="3 4" key="1">
    <citation type="submission" date="2013-10" db="EMBL/GenBank/DDBJ databases">
        <title>Antibiotic resistance diversity of beta-lactamase producers in the General Hospital Vienna.</title>
        <authorList>
            <person name="Barisic I."/>
            <person name="Mitteregger D."/>
            <person name="Hirschl A.M."/>
            <person name="Noehammer C."/>
            <person name="Wiesinger-Mayr H."/>
        </authorList>
    </citation>
    <scope>NUCLEOTIDE SEQUENCE [LARGE SCALE GENOMIC DNA]</scope>
    <source>
        <strain evidence="3 4">ISC11</strain>
    </source>
</reference>
<comment type="caution">
    <text evidence="3">The sequence shown here is derived from an EMBL/GenBank/DDBJ whole genome shotgun (WGS) entry which is preliminary data.</text>
</comment>
<accession>A0A7G2IJ87</accession>
<dbReference type="PANTHER" id="PTHR30537">
    <property type="entry name" value="HTH-TYPE TRANSCRIPTIONAL REGULATOR"/>
    <property type="match status" value="1"/>
</dbReference>
<dbReference type="Proteomes" id="UP000019194">
    <property type="component" value="Unassembled WGS sequence"/>
</dbReference>
<dbReference type="EMBL" id="CBWP010000011">
    <property type="protein sequence ID" value="CDL36343.1"/>
    <property type="molecule type" value="Genomic_DNA"/>
</dbReference>
<name>A0A7G2IJ87_CITFR</name>
<dbReference type="AlphaFoldDB" id="A0A7G2IJ87"/>
<evidence type="ECO:0000313" key="3">
    <source>
        <dbReference type="EMBL" id="CDL36343.1"/>
    </source>
</evidence>
<dbReference type="InterPro" id="IPR005119">
    <property type="entry name" value="LysR_subst-bd"/>
</dbReference>
<evidence type="ECO:0000313" key="4">
    <source>
        <dbReference type="Proteomes" id="UP000019194"/>
    </source>
</evidence>
<dbReference type="GO" id="GO:0006351">
    <property type="term" value="P:DNA-templated transcription"/>
    <property type="evidence" value="ECO:0007669"/>
    <property type="project" value="TreeGrafter"/>
</dbReference>
<dbReference type="PANTHER" id="PTHR30537:SF35">
    <property type="entry name" value="TRANSCRIPTIONAL REGULATORY PROTEIN"/>
    <property type="match status" value="1"/>
</dbReference>
<dbReference type="InterPro" id="IPR058163">
    <property type="entry name" value="LysR-type_TF_proteobact-type"/>
</dbReference>
<dbReference type="SUPFAM" id="SSF53850">
    <property type="entry name" value="Periplasmic binding protein-like II"/>
    <property type="match status" value="1"/>
</dbReference>
<dbReference type="Pfam" id="PF03466">
    <property type="entry name" value="LysR_substrate"/>
    <property type="match status" value="1"/>
</dbReference>
<protein>
    <submittedName>
        <fullName evidence="3">LysR-family transcriptional regulator</fullName>
    </submittedName>
</protein>
<proteinExistence type="inferred from homology"/>
<dbReference type="GO" id="GO:0003700">
    <property type="term" value="F:DNA-binding transcription factor activity"/>
    <property type="evidence" value="ECO:0007669"/>
    <property type="project" value="TreeGrafter"/>
</dbReference>